<proteinExistence type="predicted"/>
<dbReference type="Proteomes" id="UP000772618">
    <property type="component" value="Unassembled WGS sequence"/>
</dbReference>
<name>A0ABS5VTR8_9BACT</name>
<keyword evidence="2" id="KW-1185">Reference proteome</keyword>
<dbReference type="EMBL" id="JAHESD010000031">
    <property type="protein sequence ID" value="MBT1704453.1"/>
    <property type="molecule type" value="Genomic_DNA"/>
</dbReference>
<reference evidence="1 2" key="1">
    <citation type="submission" date="2021-05" db="EMBL/GenBank/DDBJ databases">
        <title>A Polyphasic approach of four new species of the genus Ohtaekwangia: Ohtaekwangia histidinii sp. nov., Ohtaekwangia cretensis sp. nov., Ohtaekwangia indiensis sp. nov., Ohtaekwangia reichenbachii sp. nov. from diverse environment.</title>
        <authorList>
            <person name="Octaviana S."/>
        </authorList>
    </citation>
    <scope>NUCLEOTIDE SEQUENCE [LARGE SCALE GENOMIC DNA]</scope>
    <source>
        <strain evidence="1 2">PWU20</strain>
    </source>
</reference>
<protein>
    <submittedName>
        <fullName evidence="1">Uncharacterized protein</fullName>
    </submittedName>
</protein>
<comment type="caution">
    <text evidence="1">The sequence shown here is derived from an EMBL/GenBank/DDBJ whole genome shotgun (WGS) entry which is preliminary data.</text>
</comment>
<organism evidence="1 2">
    <name type="scientific">Chryseosolibacter indicus</name>
    <dbReference type="NCBI Taxonomy" id="2782351"/>
    <lineage>
        <taxon>Bacteria</taxon>
        <taxon>Pseudomonadati</taxon>
        <taxon>Bacteroidota</taxon>
        <taxon>Cytophagia</taxon>
        <taxon>Cytophagales</taxon>
        <taxon>Chryseotaleaceae</taxon>
        <taxon>Chryseosolibacter</taxon>
    </lineage>
</organism>
<sequence length="72" mass="8055">MTGDLEEIQGILNLASGMGVFETNKAIASGINGAEVNTINYDHFNEDMRDKLAESDDWFQERTTRGNNIVIY</sequence>
<evidence type="ECO:0000313" key="2">
    <source>
        <dbReference type="Proteomes" id="UP000772618"/>
    </source>
</evidence>
<evidence type="ECO:0000313" key="1">
    <source>
        <dbReference type="EMBL" id="MBT1704453.1"/>
    </source>
</evidence>
<gene>
    <name evidence="1" type="ORF">KK060_14255</name>
</gene>
<accession>A0ABS5VTR8</accession>
<dbReference type="RefSeq" id="WP_254154415.1">
    <property type="nucleotide sequence ID" value="NZ_JAHESD010000031.1"/>
</dbReference>